<evidence type="ECO:0000256" key="7">
    <source>
        <dbReference type="ARBA" id="ARBA00022977"/>
    </source>
</evidence>
<comment type="caution">
    <text evidence="12">The sequence shown here is derived from an EMBL/GenBank/DDBJ whole genome shotgun (WGS) entry which is preliminary data.</text>
</comment>
<organism evidence="12 13">
    <name type="scientific">Acetomicrobium flavidum</name>
    <dbReference type="NCBI Taxonomy" id="49896"/>
    <lineage>
        <taxon>Bacteria</taxon>
        <taxon>Thermotogati</taxon>
        <taxon>Synergistota</taxon>
        <taxon>Synergistia</taxon>
        <taxon>Synergistales</taxon>
        <taxon>Acetomicrobiaceae</taxon>
        <taxon>Acetomicrobium</taxon>
    </lineage>
</organism>
<keyword evidence="4 10" id="KW-0808">Transferase</keyword>
<dbReference type="InterPro" id="IPR009014">
    <property type="entry name" value="Transketo_C/PFOR_II"/>
</dbReference>
<dbReference type="Gene3D" id="3.40.50.920">
    <property type="match status" value="1"/>
</dbReference>
<dbReference type="PANTHER" id="PTHR43322:SF5">
    <property type="entry name" value="1-DEOXY-D-XYLULOSE-5-PHOSPHATE SYNTHASE, CHLOROPLASTIC"/>
    <property type="match status" value="1"/>
</dbReference>
<comment type="cofactor">
    <cofactor evidence="10">
        <name>Mg(2+)</name>
        <dbReference type="ChEBI" id="CHEBI:18420"/>
    </cofactor>
    <text evidence="10">Binds 1 Mg(2+) ion per subunit.</text>
</comment>
<evidence type="ECO:0000259" key="11">
    <source>
        <dbReference type="SMART" id="SM00861"/>
    </source>
</evidence>
<keyword evidence="7 10" id="KW-0784">Thiamine biosynthesis</keyword>
<dbReference type="Pfam" id="PF02779">
    <property type="entry name" value="Transket_pyr"/>
    <property type="match status" value="1"/>
</dbReference>
<feature type="domain" description="Transketolase-like pyrimidine-binding" evidence="11">
    <location>
        <begin position="312"/>
        <end position="476"/>
    </location>
</feature>
<feature type="binding site" evidence="10">
    <location>
        <position position="287"/>
    </location>
    <ligand>
        <name>thiamine diphosphate</name>
        <dbReference type="ChEBI" id="CHEBI:58937"/>
    </ligand>
</feature>
<dbReference type="SUPFAM" id="SSF52518">
    <property type="entry name" value="Thiamin diphosphate-binding fold (THDP-binding)"/>
    <property type="match status" value="2"/>
</dbReference>
<dbReference type="Pfam" id="PF13292">
    <property type="entry name" value="DXP_synthase_N"/>
    <property type="match status" value="1"/>
</dbReference>
<dbReference type="SUPFAM" id="SSF52922">
    <property type="entry name" value="TK C-terminal domain-like"/>
    <property type="match status" value="1"/>
</dbReference>
<dbReference type="Proteomes" id="UP000185093">
    <property type="component" value="Unassembled WGS sequence"/>
</dbReference>
<dbReference type="PANTHER" id="PTHR43322">
    <property type="entry name" value="1-D-DEOXYXYLULOSE 5-PHOSPHATE SYNTHASE-RELATED"/>
    <property type="match status" value="1"/>
</dbReference>
<keyword evidence="8 10" id="KW-0786">Thiamine pyrophosphate</keyword>
<feature type="binding site" evidence="10">
    <location>
        <position position="176"/>
    </location>
    <ligand>
        <name>Mg(2+)</name>
        <dbReference type="ChEBI" id="CHEBI:18420"/>
    </ligand>
</feature>
<keyword evidence="13" id="KW-1185">Reference proteome</keyword>
<proteinExistence type="inferred from homology"/>
<dbReference type="SMART" id="SM00861">
    <property type="entry name" value="Transket_pyr"/>
    <property type="match status" value="1"/>
</dbReference>
<comment type="subunit">
    <text evidence="3 10">Homodimer.</text>
</comment>
<dbReference type="RefSeq" id="WP_084532133.1">
    <property type="nucleotide sequence ID" value="NZ_FSQZ01000001.1"/>
</dbReference>
<dbReference type="InterPro" id="IPR005475">
    <property type="entry name" value="Transketolase-like_Pyr-bd"/>
</dbReference>
<evidence type="ECO:0000313" key="13">
    <source>
        <dbReference type="Proteomes" id="UP000185093"/>
    </source>
</evidence>
<reference evidence="12 13" key="1">
    <citation type="submission" date="2016-11" db="EMBL/GenBank/DDBJ databases">
        <authorList>
            <person name="Varghese N."/>
            <person name="Submissions S."/>
        </authorList>
    </citation>
    <scope>NUCLEOTIDE SEQUENCE [LARGE SCALE GENOMIC DNA]</scope>
    <source>
        <strain evidence="12 13">DSM 20664</strain>
    </source>
</reference>
<evidence type="ECO:0000256" key="8">
    <source>
        <dbReference type="ARBA" id="ARBA00023052"/>
    </source>
</evidence>
<feature type="binding site" evidence="10">
    <location>
        <position position="176"/>
    </location>
    <ligand>
        <name>thiamine diphosphate</name>
        <dbReference type="ChEBI" id="CHEBI:58937"/>
    </ligand>
</feature>
<comment type="catalytic activity">
    <reaction evidence="10">
        <text>D-glyceraldehyde 3-phosphate + pyruvate + H(+) = 1-deoxy-D-xylulose 5-phosphate + CO2</text>
        <dbReference type="Rhea" id="RHEA:12605"/>
        <dbReference type="ChEBI" id="CHEBI:15361"/>
        <dbReference type="ChEBI" id="CHEBI:15378"/>
        <dbReference type="ChEBI" id="CHEBI:16526"/>
        <dbReference type="ChEBI" id="CHEBI:57792"/>
        <dbReference type="ChEBI" id="CHEBI:59776"/>
        <dbReference type="EC" id="2.2.1.7"/>
    </reaction>
</comment>
<dbReference type="EC" id="2.2.1.7" evidence="10"/>
<feature type="binding site" evidence="10">
    <location>
        <position position="147"/>
    </location>
    <ligand>
        <name>Mg(2+)</name>
        <dbReference type="ChEBI" id="CHEBI:18420"/>
    </ligand>
</feature>
<comment type="pathway">
    <text evidence="1 10">Metabolic intermediate biosynthesis; 1-deoxy-D-xylulose 5-phosphate biosynthesis; 1-deoxy-D-xylulose 5-phosphate from D-glyceraldehyde 3-phosphate and pyruvate: step 1/1.</text>
</comment>
<feature type="binding site" evidence="10">
    <location>
        <begin position="116"/>
        <end position="118"/>
    </location>
    <ligand>
        <name>thiamine diphosphate</name>
        <dbReference type="ChEBI" id="CHEBI:58937"/>
    </ligand>
</feature>
<dbReference type="CDD" id="cd02007">
    <property type="entry name" value="TPP_DXS"/>
    <property type="match status" value="1"/>
</dbReference>
<feature type="binding site" evidence="10">
    <location>
        <position position="75"/>
    </location>
    <ligand>
        <name>thiamine diphosphate</name>
        <dbReference type="ChEBI" id="CHEBI:58937"/>
    </ligand>
</feature>
<evidence type="ECO:0000256" key="6">
    <source>
        <dbReference type="ARBA" id="ARBA00022842"/>
    </source>
</evidence>
<keyword evidence="6 10" id="KW-0460">Magnesium</keyword>
<evidence type="ECO:0000256" key="1">
    <source>
        <dbReference type="ARBA" id="ARBA00004980"/>
    </source>
</evidence>
<dbReference type="InterPro" id="IPR029061">
    <property type="entry name" value="THDP-binding"/>
</dbReference>
<comment type="function">
    <text evidence="10">Catalyzes the acyloin condensation reaction between C atoms 2 and 3 of pyruvate and glyceraldehyde 3-phosphate to yield 1-deoxy-D-xylulose-5-phosphate (DXP).</text>
</comment>
<dbReference type="Pfam" id="PF02780">
    <property type="entry name" value="Transketolase_C"/>
    <property type="match status" value="1"/>
</dbReference>
<dbReference type="NCBIfam" id="NF003933">
    <property type="entry name" value="PRK05444.2-2"/>
    <property type="match status" value="1"/>
</dbReference>
<evidence type="ECO:0000256" key="2">
    <source>
        <dbReference type="ARBA" id="ARBA00011081"/>
    </source>
</evidence>
<evidence type="ECO:0000256" key="5">
    <source>
        <dbReference type="ARBA" id="ARBA00022723"/>
    </source>
</evidence>
<dbReference type="HAMAP" id="MF_00315">
    <property type="entry name" value="DXP_synth"/>
    <property type="match status" value="1"/>
</dbReference>
<feature type="binding site" evidence="10">
    <location>
        <position position="363"/>
    </location>
    <ligand>
        <name>thiamine diphosphate</name>
        <dbReference type="ChEBI" id="CHEBI:58937"/>
    </ligand>
</feature>
<dbReference type="InterPro" id="IPR005477">
    <property type="entry name" value="Dxylulose-5-P_synthase"/>
</dbReference>
<keyword evidence="5 10" id="KW-0479">Metal-binding</keyword>
<accession>A0ABY1JAY3</accession>
<evidence type="ECO:0000313" key="12">
    <source>
        <dbReference type="EMBL" id="SIN62880.1"/>
    </source>
</evidence>
<dbReference type="Gene3D" id="3.40.50.970">
    <property type="match status" value="2"/>
</dbReference>
<feature type="binding site" evidence="10">
    <location>
        <begin position="148"/>
        <end position="149"/>
    </location>
    <ligand>
        <name>thiamine diphosphate</name>
        <dbReference type="ChEBI" id="CHEBI:58937"/>
    </ligand>
</feature>
<dbReference type="CDD" id="cd07033">
    <property type="entry name" value="TPP_PYR_DXS_TK_like"/>
    <property type="match status" value="1"/>
</dbReference>
<evidence type="ECO:0000256" key="4">
    <source>
        <dbReference type="ARBA" id="ARBA00022679"/>
    </source>
</evidence>
<comment type="similarity">
    <text evidence="2 10">Belongs to the transketolase family. DXPS subfamily.</text>
</comment>
<dbReference type="NCBIfam" id="TIGR00204">
    <property type="entry name" value="dxs"/>
    <property type="match status" value="1"/>
</dbReference>
<sequence length="625" mass="69683">MSHSYLDMINDYRDLYRLKLEEKNRLCGEIRQMIIGVATENGGHLASSLGAVELVVALLSVFDPMKDKIVFDVGHQAYAYKILTGRKDRFHTLRQWGGISGFPKREESPYDHFDTGHAGTSISAAIGYAKARDLLHQSHNVIAVVGDASISNGMSLEALNQIEELKTKVIIVLNDNKMSINFPIGGLAKHLSHLSTNPSYRKMKDALRSACKNLPLGGSLIEESLKKLKYQIKTALQPINMFEALGINYWGPFNGHNLEELEEVFKLAKAFDESVLIHVITKKGKGYAPAEENPTKYHGVSPRRPRPDAEIVSWSKACAECVEKIAEKDNRVVCLTAAMEEGCGLSRFKKRFPDRFFDVGIAEEHMLTYAAGLAAGGMRPVTFIYSTFLQRAGDQLYHDIAMQKLPVVISLDRSGLVGEDGETHQGLLDIPWFKSVPGLIIASPRDVADMEFMFSNLIKNCDMPAIVRYPKGDAPKRLARDVDAPCAPWLKAEVLRHGREVLLIGHGGVISMLIESCNKIADIYNIDPTLVDLRFLKPLDLETLNKLFVDHSLVIMAEESYAIGGIGEQLLGFAQRVNKHIRWEHMAVPDLYVPHGAKDEQLRYVGICCDEVVKKVSEYLETAPR</sequence>
<comment type="cofactor">
    <cofactor evidence="10">
        <name>thiamine diphosphate</name>
        <dbReference type="ChEBI" id="CHEBI:58937"/>
    </cofactor>
    <text evidence="10">Binds 1 thiamine pyrophosphate per subunit.</text>
</comment>
<evidence type="ECO:0000256" key="3">
    <source>
        <dbReference type="ARBA" id="ARBA00011738"/>
    </source>
</evidence>
<protein>
    <recommendedName>
        <fullName evidence="10">1-deoxy-D-xylulose-5-phosphate synthase</fullName>
        <ecNumber evidence="10">2.2.1.7</ecNumber>
    </recommendedName>
    <alternativeName>
        <fullName evidence="10">1-deoxyxylulose-5-phosphate synthase</fullName>
        <shortName evidence="10">DXP synthase</shortName>
        <shortName evidence="10">DXPS</shortName>
    </alternativeName>
</protein>
<dbReference type="EMBL" id="FSQZ01000001">
    <property type="protein sequence ID" value="SIN62880.1"/>
    <property type="molecule type" value="Genomic_DNA"/>
</dbReference>
<name>A0ABY1JAY3_9BACT</name>
<gene>
    <name evidence="10" type="primary">dxs</name>
    <name evidence="12" type="ORF">SAMN05444368_0267</name>
</gene>
<evidence type="ECO:0000256" key="10">
    <source>
        <dbReference type="HAMAP-Rule" id="MF_00315"/>
    </source>
</evidence>
<evidence type="ECO:0000256" key="9">
    <source>
        <dbReference type="ARBA" id="ARBA00023229"/>
    </source>
</evidence>
<keyword evidence="9 10" id="KW-0414">Isoprene biosynthesis</keyword>
<dbReference type="InterPro" id="IPR033248">
    <property type="entry name" value="Transketolase_C"/>
</dbReference>